<dbReference type="Proteomes" id="UP000608513">
    <property type="component" value="Unassembled WGS sequence"/>
</dbReference>
<dbReference type="RefSeq" id="WP_187078096.1">
    <property type="nucleotide sequence ID" value="NZ_JACORT010000010.1"/>
</dbReference>
<sequence length="253" mass="28929">MSTINDLVDAVYVLSVRSFAQRHAHIERELARHGIAFRFMFDHDAATMDPALVAATFAPSDMRAAHQSLVLKNIQVWREAVAHGWRRVLVLEDDAVLAPDFAARFAEAMRAADALAPGWLVFLGGLDTKVPDSYLLARGPLVAMPLATAEGCVHDLEAMRRRLAWLERNKVTLAADHLMQRIDRECGTAQYWLRHPIVEQGSVVGLFDSVLDAQRLKHSRAFNILRNRWNKFQRRRLREWRLRLLLRLGLRKP</sequence>
<dbReference type="EMBL" id="JACORT010000010">
    <property type="protein sequence ID" value="MBC5785346.1"/>
    <property type="molecule type" value="Genomic_DNA"/>
</dbReference>
<dbReference type="GO" id="GO:0009103">
    <property type="term" value="P:lipopolysaccharide biosynthetic process"/>
    <property type="evidence" value="ECO:0007669"/>
    <property type="project" value="UniProtKB-KW"/>
</dbReference>
<dbReference type="InterPro" id="IPR002654">
    <property type="entry name" value="Glyco_trans_25"/>
</dbReference>
<dbReference type="AlphaFoldDB" id="A0A923MUN9"/>
<comment type="pathway">
    <text evidence="2">Glycan metabolism; lacto-N-neotetraose biosynthesis.</text>
</comment>
<keyword evidence="6" id="KW-1185">Reference proteome</keyword>
<gene>
    <name evidence="5" type="ORF">H8N03_20535</name>
</gene>
<evidence type="ECO:0000313" key="6">
    <source>
        <dbReference type="Proteomes" id="UP000608513"/>
    </source>
</evidence>
<keyword evidence="3" id="KW-0448">Lipopolysaccharide biosynthesis</keyword>
<evidence type="ECO:0000256" key="2">
    <source>
        <dbReference type="ARBA" id="ARBA00005222"/>
    </source>
</evidence>
<comment type="pathway">
    <text evidence="1">Bacterial outer membrane biogenesis; lipooligosaccharide biosynthesis.</text>
</comment>
<evidence type="ECO:0000259" key="4">
    <source>
        <dbReference type="Pfam" id="PF01755"/>
    </source>
</evidence>
<reference evidence="5" key="1">
    <citation type="submission" date="2020-08" db="EMBL/GenBank/DDBJ databases">
        <title>Ramlibacter sp. USB13 16S ribosomal RNA gene genome sequencing and assembly.</title>
        <authorList>
            <person name="Kang M."/>
        </authorList>
    </citation>
    <scope>NUCLEOTIDE SEQUENCE</scope>
    <source>
        <strain evidence="5">USB13</strain>
    </source>
</reference>
<name>A0A923MUN9_9BURK</name>
<evidence type="ECO:0000313" key="5">
    <source>
        <dbReference type="EMBL" id="MBC5785346.1"/>
    </source>
</evidence>
<dbReference type="Pfam" id="PF01755">
    <property type="entry name" value="Glyco_transf_25"/>
    <property type="match status" value="1"/>
</dbReference>
<evidence type="ECO:0000256" key="1">
    <source>
        <dbReference type="ARBA" id="ARBA00005068"/>
    </source>
</evidence>
<organism evidence="5 6">
    <name type="scientific">Ramlibacter cellulosilyticus</name>
    <dbReference type="NCBI Taxonomy" id="2764187"/>
    <lineage>
        <taxon>Bacteria</taxon>
        <taxon>Pseudomonadati</taxon>
        <taxon>Pseudomonadota</taxon>
        <taxon>Betaproteobacteria</taxon>
        <taxon>Burkholderiales</taxon>
        <taxon>Comamonadaceae</taxon>
        <taxon>Ramlibacter</taxon>
    </lineage>
</organism>
<protein>
    <recommendedName>
        <fullName evidence="4">Glycosyl transferase family 25 domain-containing protein</fullName>
    </recommendedName>
</protein>
<proteinExistence type="predicted"/>
<accession>A0A923MUN9</accession>
<comment type="caution">
    <text evidence="5">The sequence shown here is derived from an EMBL/GenBank/DDBJ whole genome shotgun (WGS) entry which is preliminary data.</text>
</comment>
<evidence type="ECO:0000256" key="3">
    <source>
        <dbReference type="ARBA" id="ARBA00022985"/>
    </source>
</evidence>
<feature type="domain" description="Glycosyl transferase family 25" evidence="4">
    <location>
        <begin position="10"/>
        <end position="113"/>
    </location>
</feature>